<evidence type="ECO:0000313" key="1">
    <source>
        <dbReference type="EMBL" id="GFR75223.1"/>
    </source>
</evidence>
<organism evidence="1 2">
    <name type="scientific">Elysia marginata</name>
    <dbReference type="NCBI Taxonomy" id="1093978"/>
    <lineage>
        <taxon>Eukaryota</taxon>
        <taxon>Metazoa</taxon>
        <taxon>Spiralia</taxon>
        <taxon>Lophotrochozoa</taxon>
        <taxon>Mollusca</taxon>
        <taxon>Gastropoda</taxon>
        <taxon>Heterobranchia</taxon>
        <taxon>Euthyneura</taxon>
        <taxon>Panpulmonata</taxon>
        <taxon>Sacoglossa</taxon>
        <taxon>Placobranchoidea</taxon>
        <taxon>Plakobranchidae</taxon>
        <taxon>Elysia</taxon>
    </lineage>
</organism>
<accession>A0AAV4FPG5</accession>
<dbReference type="SUPFAM" id="SSF51569">
    <property type="entry name" value="Aldolase"/>
    <property type="match status" value="1"/>
</dbReference>
<reference evidence="1 2" key="1">
    <citation type="journal article" date="2021" name="Elife">
        <title>Chloroplast acquisition without the gene transfer in kleptoplastic sea slugs, Plakobranchus ocellatus.</title>
        <authorList>
            <person name="Maeda T."/>
            <person name="Takahashi S."/>
            <person name="Yoshida T."/>
            <person name="Shimamura S."/>
            <person name="Takaki Y."/>
            <person name="Nagai Y."/>
            <person name="Toyoda A."/>
            <person name="Suzuki Y."/>
            <person name="Arimoto A."/>
            <person name="Ishii H."/>
            <person name="Satoh N."/>
            <person name="Nishiyama T."/>
            <person name="Hasebe M."/>
            <person name="Maruyama T."/>
            <person name="Minagawa J."/>
            <person name="Obokata J."/>
            <person name="Shigenobu S."/>
        </authorList>
    </citation>
    <scope>NUCLEOTIDE SEQUENCE [LARGE SCALE GENOMIC DNA]</scope>
</reference>
<dbReference type="InterPro" id="IPR050246">
    <property type="entry name" value="Class_II_FBP_aldolase"/>
</dbReference>
<evidence type="ECO:0000313" key="2">
    <source>
        <dbReference type="Proteomes" id="UP000762676"/>
    </source>
</evidence>
<dbReference type="AlphaFoldDB" id="A0AAV4FPG5"/>
<dbReference type="GO" id="GO:0005975">
    <property type="term" value="P:carbohydrate metabolic process"/>
    <property type="evidence" value="ECO:0007669"/>
    <property type="project" value="InterPro"/>
</dbReference>
<dbReference type="PANTHER" id="PTHR30304:SF0">
    <property type="entry name" value="D-TAGATOSE-1,6-BISPHOSPHATE ALDOLASE SUBUNIT GATY-RELATED"/>
    <property type="match status" value="1"/>
</dbReference>
<proteinExistence type="predicted"/>
<dbReference type="GO" id="GO:0016832">
    <property type="term" value="F:aldehyde-lyase activity"/>
    <property type="evidence" value="ECO:0007669"/>
    <property type="project" value="InterPro"/>
</dbReference>
<dbReference type="Gene3D" id="3.20.20.70">
    <property type="entry name" value="Aldolase class I"/>
    <property type="match status" value="1"/>
</dbReference>
<dbReference type="InterPro" id="IPR000771">
    <property type="entry name" value="FBA_II"/>
</dbReference>
<dbReference type="Proteomes" id="UP000762676">
    <property type="component" value="Unassembled WGS sequence"/>
</dbReference>
<dbReference type="GO" id="GO:0008270">
    <property type="term" value="F:zinc ion binding"/>
    <property type="evidence" value="ECO:0007669"/>
    <property type="project" value="InterPro"/>
</dbReference>
<dbReference type="Pfam" id="PF01116">
    <property type="entry name" value="F_bP_aldolase"/>
    <property type="match status" value="1"/>
</dbReference>
<sequence>MKSPVIIGSSEGAVKYMGGFKTIANLVKAMHDDLGITVPIAIHLDHGTYEGAMKALEAGYTSVMFDGSHFPIEENIAKTKEVIEAAKQKGASVEVEVGTLAGEEDGVMGSGEVADPEEVKIMADLGADMIAAGINNIHGPYPEG</sequence>
<dbReference type="PANTHER" id="PTHR30304">
    <property type="entry name" value="D-TAGATOSE-1,6-BISPHOSPHATE ALDOLASE"/>
    <property type="match status" value="1"/>
</dbReference>
<protein>
    <submittedName>
        <fullName evidence="1">Fructose-bisphosphate aldolase</fullName>
    </submittedName>
</protein>
<dbReference type="InterPro" id="IPR013785">
    <property type="entry name" value="Aldolase_TIM"/>
</dbReference>
<gene>
    <name evidence="1" type="ORF">ElyMa_003913900</name>
</gene>
<comment type="caution">
    <text evidence="1">The sequence shown here is derived from an EMBL/GenBank/DDBJ whole genome shotgun (WGS) entry which is preliminary data.</text>
</comment>
<dbReference type="EMBL" id="BMAT01007964">
    <property type="protein sequence ID" value="GFR75223.1"/>
    <property type="molecule type" value="Genomic_DNA"/>
</dbReference>
<keyword evidence="2" id="KW-1185">Reference proteome</keyword>
<name>A0AAV4FPG5_9GAST</name>